<dbReference type="EMBL" id="CP126222">
    <property type="protein sequence ID" value="WIA22671.1"/>
    <property type="molecule type" value="Genomic_DNA"/>
</dbReference>
<dbReference type="Proteomes" id="UP001244341">
    <property type="component" value="Chromosome 15b"/>
</dbReference>
<protein>
    <recommendedName>
        <fullName evidence="3">AB hydrolase-1 domain-containing protein</fullName>
    </recommendedName>
</protein>
<dbReference type="InterPro" id="IPR013744">
    <property type="entry name" value="SidJ"/>
</dbReference>
<evidence type="ECO:0000313" key="1">
    <source>
        <dbReference type="EMBL" id="WIA22671.1"/>
    </source>
</evidence>
<sequence>MQGTLFKYGPGSAHVAFKSPATAQHPRCSGQLHLVLVGGLTDGLLFAPYREQLAAAAGGLGWSLVQAQLTSSYQGWGLSTLDQDASELRLLAQCLAEQHECSAWVLMGHSTGCQDAVRYVQRYRSDNSKLAGVILQAPVSDREYLSMYPSWGQQLQQAQAMAADGRADDVLCRVREWDSAALTARRFLSLYCAGGDDDMFSTDLTLQQLQGIFGPLHGLPCCIIQSAADEAVPQELRDNGSMQQLGQRMLQAISLGAESQPETAAAAAAAAGGGAAVVPQLHVVEGTGHACAGHEGELVNIVCEFLRQLPVEQ</sequence>
<evidence type="ECO:0008006" key="3">
    <source>
        <dbReference type="Google" id="ProtNLM"/>
    </source>
</evidence>
<dbReference type="PANTHER" id="PTHR31591">
    <property type="entry name" value="UPF0613 PROTEIN PB24D3.06C"/>
    <property type="match status" value="1"/>
</dbReference>
<name>A0ABY8UQM3_TETOB</name>
<keyword evidence="2" id="KW-1185">Reference proteome</keyword>
<accession>A0ABY8UQM3</accession>
<organism evidence="1 2">
    <name type="scientific">Tetradesmus obliquus</name>
    <name type="common">Green alga</name>
    <name type="synonym">Acutodesmus obliquus</name>
    <dbReference type="NCBI Taxonomy" id="3088"/>
    <lineage>
        <taxon>Eukaryota</taxon>
        <taxon>Viridiplantae</taxon>
        <taxon>Chlorophyta</taxon>
        <taxon>core chlorophytes</taxon>
        <taxon>Chlorophyceae</taxon>
        <taxon>CS clade</taxon>
        <taxon>Sphaeropleales</taxon>
        <taxon>Scenedesmaceae</taxon>
        <taxon>Tetradesmus</taxon>
    </lineage>
</organism>
<gene>
    <name evidence="1" type="ORF">OEZ85_001083</name>
</gene>
<proteinExistence type="predicted"/>
<dbReference type="Gene3D" id="3.40.50.1820">
    <property type="entry name" value="alpha/beta hydrolase"/>
    <property type="match status" value="1"/>
</dbReference>
<dbReference type="Pfam" id="PF08538">
    <property type="entry name" value="DUF1749"/>
    <property type="match status" value="1"/>
</dbReference>
<evidence type="ECO:0000313" key="2">
    <source>
        <dbReference type="Proteomes" id="UP001244341"/>
    </source>
</evidence>
<dbReference type="PANTHER" id="PTHR31591:SF1">
    <property type="entry name" value="UPF0613 PROTEIN PB24D3.06C"/>
    <property type="match status" value="1"/>
</dbReference>
<reference evidence="1 2" key="1">
    <citation type="submission" date="2023-05" db="EMBL/GenBank/DDBJ databases">
        <title>A 100% complete, gapless, phased diploid assembly of the Scenedesmus obliquus UTEX 3031 genome.</title>
        <authorList>
            <person name="Biondi T.C."/>
            <person name="Hanschen E.R."/>
            <person name="Kwon T."/>
            <person name="Eng W."/>
            <person name="Kruse C.P.S."/>
            <person name="Koehler S.I."/>
            <person name="Kunde Y."/>
            <person name="Gleasner C.D."/>
            <person name="You Mak K.T."/>
            <person name="Polle J."/>
            <person name="Hovde B.T."/>
            <person name="Starkenburg S.R."/>
        </authorList>
    </citation>
    <scope>NUCLEOTIDE SEQUENCE [LARGE SCALE GENOMIC DNA]</scope>
    <source>
        <strain evidence="1 2">DOE0152z</strain>
    </source>
</reference>
<dbReference type="SUPFAM" id="SSF53474">
    <property type="entry name" value="alpha/beta-Hydrolases"/>
    <property type="match status" value="1"/>
</dbReference>
<dbReference type="InterPro" id="IPR029058">
    <property type="entry name" value="AB_hydrolase_fold"/>
</dbReference>